<dbReference type="InterPro" id="IPR051401">
    <property type="entry name" value="GtrA_CellWall_Glycosyl"/>
</dbReference>
<dbReference type="PANTHER" id="PTHR38459">
    <property type="entry name" value="PROPHAGE BACTOPRENOL-LINKED GLUCOSE TRANSLOCASE HOMOLOG"/>
    <property type="match status" value="1"/>
</dbReference>
<proteinExistence type="inferred from homology"/>
<keyword evidence="5 6" id="KW-0472">Membrane</keyword>
<feature type="transmembrane region" description="Helical" evidence="6">
    <location>
        <begin position="16"/>
        <end position="37"/>
    </location>
</feature>
<dbReference type="AlphaFoldDB" id="A0A9D1I4S3"/>
<organism evidence="8 9">
    <name type="scientific">Candidatus Fimisoma avicola</name>
    <dbReference type="NCBI Taxonomy" id="2840826"/>
    <lineage>
        <taxon>Bacteria</taxon>
        <taxon>Bacillati</taxon>
        <taxon>Bacillota</taxon>
        <taxon>Clostridia</taxon>
        <taxon>Eubacteriales</taxon>
        <taxon>Candidatus Fimisoma</taxon>
    </lineage>
</organism>
<feature type="transmembrane region" description="Helical" evidence="6">
    <location>
        <begin position="43"/>
        <end position="63"/>
    </location>
</feature>
<comment type="caution">
    <text evidence="8">The sequence shown here is derived from an EMBL/GenBank/DDBJ whole genome shotgun (WGS) entry which is preliminary data.</text>
</comment>
<feature type="transmembrane region" description="Helical" evidence="6">
    <location>
        <begin position="108"/>
        <end position="125"/>
    </location>
</feature>
<evidence type="ECO:0000256" key="6">
    <source>
        <dbReference type="SAM" id="Phobius"/>
    </source>
</evidence>
<evidence type="ECO:0000259" key="7">
    <source>
        <dbReference type="Pfam" id="PF04138"/>
    </source>
</evidence>
<keyword evidence="4 6" id="KW-1133">Transmembrane helix</keyword>
<evidence type="ECO:0000256" key="3">
    <source>
        <dbReference type="ARBA" id="ARBA00022692"/>
    </source>
</evidence>
<dbReference type="PANTHER" id="PTHR38459:SF1">
    <property type="entry name" value="PROPHAGE BACTOPRENOL-LINKED GLUCOSE TRANSLOCASE HOMOLOG"/>
    <property type="match status" value="1"/>
</dbReference>
<evidence type="ECO:0000256" key="4">
    <source>
        <dbReference type="ARBA" id="ARBA00022989"/>
    </source>
</evidence>
<accession>A0A9D1I4S3</accession>
<evidence type="ECO:0000256" key="1">
    <source>
        <dbReference type="ARBA" id="ARBA00004141"/>
    </source>
</evidence>
<feature type="domain" description="GtrA/DPMS transmembrane" evidence="7">
    <location>
        <begin position="18"/>
        <end position="131"/>
    </location>
</feature>
<evidence type="ECO:0000256" key="2">
    <source>
        <dbReference type="ARBA" id="ARBA00009399"/>
    </source>
</evidence>
<gene>
    <name evidence="8" type="ORF">IAD16_07150</name>
</gene>
<dbReference type="InterPro" id="IPR007267">
    <property type="entry name" value="GtrA_DPMS_TM"/>
</dbReference>
<evidence type="ECO:0000313" key="8">
    <source>
        <dbReference type="EMBL" id="HIU28136.1"/>
    </source>
</evidence>
<comment type="subcellular location">
    <subcellularLocation>
        <location evidence="1">Membrane</location>
        <topology evidence="1">Multi-pass membrane protein</topology>
    </subcellularLocation>
</comment>
<keyword evidence="3 6" id="KW-0812">Transmembrane</keyword>
<protein>
    <submittedName>
        <fullName evidence="8">GtrA family protein</fullName>
    </submittedName>
</protein>
<reference evidence="8" key="2">
    <citation type="journal article" date="2021" name="PeerJ">
        <title>Extensive microbial diversity within the chicken gut microbiome revealed by metagenomics and culture.</title>
        <authorList>
            <person name="Gilroy R."/>
            <person name="Ravi A."/>
            <person name="Getino M."/>
            <person name="Pursley I."/>
            <person name="Horton D.L."/>
            <person name="Alikhan N.F."/>
            <person name="Baker D."/>
            <person name="Gharbi K."/>
            <person name="Hall N."/>
            <person name="Watson M."/>
            <person name="Adriaenssens E.M."/>
            <person name="Foster-Nyarko E."/>
            <person name="Jarju S."/>
            <person name="Secka A."/>
            <person name="Antonio M."/>
            <person name="Oren A."/>
            <person name="Chaudhuri R.R."/>
            <person name="La Ragione R."/>
            <person name="Hildebrand F."/>
            <person name="Pallen M.J."/>
        </authorList>
    </citation>
    <scope>NUCLEOTIDE SEQUENCE</scope>
    <source>
        <strain evidence="8">11300</strain>
    </source>
</reference>
<dbReference type="EMBL" id="DVMO01000105">
    <property type="protein sequence ID" value="HIU28136.1"/>
    <property type="molecule type" value="Genomic_DNA"/>
</dbReference>
<dbReference type="GO" id="GO:0005886">
    <property type="term" value="C:plasma membrane"/>
    <property type="evidence" value="ECO:0007669"/>
    <property type="project" value="TreeGrafter"/>
</dbReference>
<feature type="transmembrane region" description="Helical" evidence="6">
    <location>
        <begin position="75"/>
        <end position="96"/>
    </location>
</feature>
<comment type="similarity">
    <text evidence="2">Belongs to the GtrA family.</text>
</comment>
<sequence>MSGDQKLTKKENAVQIIKFVIFSISAGLIQTIAFTAVNELTDLSYTPCYLTALVLSVLWNFTLNREFTFKSANNIPLAMVKVAAFYCVFTPLSTWWGARLTDAGWNEYIVLFGTMAVNLTTEFLYDRFFVFRGSLNTNKRAKREGKEKNNG</sequence>
<evidence type="ECO:0000313" key="9">
    <source>
        <dbReference type="Proteomes" id="UP000824091"/>
    </source>
</evidence>
<name>A0A9D1I4S3_9FIRM</name>
<reference evidence="8" key="1">
    <citation type="submission" date="2020-10" db="EMBL/GenBank/DDBJ databases">
        <authorList>
            <person name="Gilroy R."/>
        </authorList>
    </citation>
    <scope>NUCLEOTIDE SEQUENCE</scope>
    <source>
        <strain evidence="8">11300</strain>
    </source>
</reference>
<dbReference type="Proteomes" id="UP000824091">
    <property type="component" value="Unassembled WGS sequence"/>
</dbReference>
<dbReference type="GO" id="GO:0000271">
    <property type="term" value="P:polysaccharide biosynthetic process"/>
    <property type="evidence" value="ECO:0007669"/>
    <property type="project" value="InterPro"/>
</dbReference>
<dbReference type="Pfam" id="PF04138">
    <property type="entry name" value="GtrA_DPMS_TM"/>
    <property type="match status" value="1"/>
</dbReference>
<evidence type="ECO:0000256" key="5">
    <source>
        <dbReference type="ARBA" id="ARBA00023136"/>
    </source>
</evidence>